<evidence type="ECO:0000313" key="3">
    <source>
        <dbReference type="Proteomes" id="UP000494206"/>
    </source>
</evidence>
<name>A0A8S1F7S3_9PELO</name>
<feature type="region of interest" description="Disordered" evidence="1">
    <location>
        <begin position="16"/>
        <end position="35"/>
    </location>
</feature>
<feature type="region of interest" description="Disordered" evidence="1">
    <location>
        <begin position="58"/>
        <end position="85"/>
    </location>
</feature>
<evidence type="ECO:0000256" key="1">
    <source>
        <dbReference type="SAM" id="MobiDB-lite"/>
    </source>
</evidence>
<protein>
    <submittedName>
        <fullName evidence="2">Uncharacterized protein</fullName>
    </submittedName>
</protein>
<accession>A0A8S1F7S3</accession>
<dbReference type="AlphaFoldDB" id="A0A8S1F7S3"/>
<evidence type="ECO:0000313" key="2">
    <source>
        <dbReference type="EMBL" id="CAB3408321.1"/>
    </source>
</evidence>
<organism evidence="2 3">
    <name type="scientific">Caenorhabditis bovis</name>
    <dbReference type="NCBI Taxonomy" id="2654633"/>
    <lineage>
        <taxon>Eukaryota</taxon>
        <taxon>Metazoa</taxon>
        <taxon>Ecdysozoa</taxon>
        <taxon>Nematoda</taxon>
        <taxon>Chromadorea</taxon>
        <taxon>Rhabditida</taxon>
        <taxon>Rhabditina</taxon>
        <taxon>Rhabditomorpha</taxon>
        <taxon>Rhabditoidea</taxon>
        <taxon>Rhabditidae</taxon>
        <taxon>Peloderinae</taxon>
        <taxon>Caenorhabditis</taxon>
    </lineage>
</organism>
<proteinExistence type="predicted"/>
<reference evidence="2 3" key="1">
    <citation type="submission" date="2020-04" db="EMBL/GenBank/DDBJ databases">
        <authorList>
            <person name="Laetsch R D."/>
            <person name="Stevens L."/>
            <person name="Kumar S."/>
            <person name="Blaxter L. M."/>
        </authorList>
    </citation>
    <scope>NUCLEOTIDE SEQUENCE [LARGE SCALE GENOMIC DNA]</scope>
</reference>
<comment type="caution">
    <text evidence="2">The sequence shown here is derived from an EMBL/GenBank/DDBJ whole genome shotgun (WGS) entry which is preliminary data.</text>
</comment>
<dbReference type="Proteomes" id="UP000494206">
    <property type="component" value="Unassembled WGS sequence"/>
</dbReference>
<gene>
    <name evidence="2" type="ORF">CBOVIS_LOCUS10113</name>
</gene>
<keyword evidence="3" id="KW-1185">Reference proteome</keyword>
<sequence length="85" mass="9774">MNNKWMRNQTAMYSNDPILNAQQPPPQMLFPDSSQNQIPDGIRFAIIEAVSRRPGIWNSQKRKMEEQTENGCSWRLPKPSANSSI</sequence>
<dbReference type="EMBL" id="CADEPM010000007">
    <property type="protein sequence ID" value="CAB3408321.1"/>
    <property type="molecule type" value="Genomic_DNA"/>
</dbReference>